<name>A0A8H5B772_9AGAR</name>
<dbReference type="SUPFAM" id="SSF56112">
    <property type="entry name" value="Protein kinase-like (PK-like)"/>
    <property type="match status" value="1"/>
</dbReference>
<evidence type="ECO:0000313" key="7">
    <source>
        <dbReference type="EMBL" id="KAF5335303.1"/>
    </source>
</evidence>
<dbReference type="Pfam" id="PF02816">
    <property type="entry name" value="Alpha_kinase"/>
    <property type="match status" value="1"/>
</dbReference>
<evidence type="ECO:0000256" key="2">
    <source>
        <dbReference type="ARBA" id="ARBA00022679"/>
    </source>
</evidence>
<dbReference type="Proteomes" id="UP000541558">
    <property type="component" value="Unassembled WGS sequence"/>
</dbReference>
<keyword evidence="3" id="KW-0418">Kinase</keyword>
<dbReference type="Gene3D" id="3.20.200.10">
    <property type="entry name" value="MHCK/EF2 kinase"/>
    <property type="match status" value="1"/>
</dbReference>
<dbReference type="GO" id="GO:0004674">
    <property type="term" value="F:protein serine/threonine kinase activity"/>
    <property type="evidence" value="ECO:0007669"/>
    <property type="project" value="UniProtKB-KW"/>
</dbReference>
<keyword evidence="1" id="KW-0723">Serine/threonine-protein kinase</keyword>
<evidence type="ECO:0000313" key="6">
    <source>
        <dbReference type="EMBL" id="KAF5328296.1"/>
    </source>
</evidence>
<dbReference type="InterPro" id="IPR011009">
    <property type="entry name" value="Kinase-like_dom_sf"/>
</dbReference>
<evidence type="ECO:0000259" key="4">
    <source>
        <dbReference type="PROSITE" id="PS51158"/>
    </source>
</evidence>
<dbReference type="EMBL" id="JAACJK010000197">
    <property type="protein sequence ID" value="KAF5317859.1"/>
    <property type="molecule type" value="Genomic_DNA"/>
</dbReference>
<dbReference type="GO" id="GO:0005524">
    <property type="term" value="F:ATP binding"/>
    <property type="evidence" value="ECO:0007669"/>
    <property type="project" value="InterPro"/>
</dbReference>
<dbReference type="EMBL" id="JAACJK010000063">
    <property type="protein sequence ID" value="KAF5335303.1"/>
    <property type="molecule type" value="Genomic_DNA"/>
</dbReference>
<keyword evidence="2" id="KW-0808">Transferase</keyword>
<reference evidence="5 8" key="1">
    <citation type="journal article" date="2020" name="ISME J.">
        <title>Uncovering the hidden diversity of litter-decomposition mechanisms in mushroom-forming fungi.</title>
        <authorList>
            <person name="Floudas D."/>
            <person name="Bentzer J."/>
            <person name="Ahren D."/>
            <person name="Johansson T."/>
            <person name="Persson P."/>
            <person name="Tunlid A."/>
        </authorList>
    </citation>
    <scope>NUCLEOTIDE SEQUENCE [LARGE SCALE GENOMIC DNA]</scope>
    <source>
        <strain evidence="5 8">CBS 175.51</strain>
    </source>
</reference>
<evidence type="ECO:0000313" key="5">
    <source>
        <dbReference type="EMBL" id="KAF5317859.1"/>
    </source>
</evidence>
<dbReference type="AlphaFoldDB" id="A0A8H5B772"/>
<evidence type="ECO:0000256" key="1">
    <source>
        <dbReference type="ARBA" id="ARBA00022527"/>
    </source>
</evidence>
<dbReference type="OrthoDB" id="301415at2759"/>
<organism evidence="5 8">
    <name type="scientific">Ephemerocybe angulata</name>
    <dbReference type="NCBI Taxonomy" id="980116"/>
    <lineage>
        <taxon>Eukaryota</taxon>
        <taxon>Fungi</taxon>
        <taxon>Dikarya</taxon>
        <taxon>Basidiomycota</taxon>
        <taxon>Agaricomycotina</taxon>
        <taxon>Agaricomycetes</taxon>
        <taxon>Agaricomycetidae</taxon>
        <taxon>Agaricales</taxon>
        <taxon>Agaricineae</taxon>
        <taxon>Psathyrellaceae</taxon>
        <taxon>Ephemerocybe</taxon>
    </lineage>
</organism>
<keyword evidence="8" id="KW-1185">Reference proteome</keyword>
<accession>A0A8H5B772</accession>
<evidence type="ECO:0000313" key="8">
    <source>
        <dbReference type="Proteomes" id="UP000541558"/>
    </source>
</evidence>
<evidence type="ECO:0000256" key="3">
    <source>
        <dbReference type="ARBA" id="ARBA00022777"/>
    </source>
</evidence>
<dbReference type="InterPro" id="IPR004166">
    <property type="entry name" value="a-kinase_dom"/>
</dbReference>
<dbReference type="PROSITE" id="PS51158">
    <property type="entry name" value="ALPHA_KINASE"/>
    <property type="match status" value="1"/>
</dbReference>
<dbReference type="EMBL" id="JAACJK010000137">
    <property type="protein sequence ID" value="KAF5328296.1"/>
    <property type="molecule type" value="Genomic_DNA"/>
</dbReference>
<feature type="domain" description="Alpha-type protein kinase" evidence="4">
    <location>
        <begin position="1"/>
        <end position="40"/>
    </location>
</feature>
<gene>
    <name evidence="7" type="ORF">D9611_011795</name>
    <name evidence="6" type="ORF">D9611_015164</name>
    <name evidence="5" type="ORF">D9611_015166</name>
</gene>
<comment type="caution">
    <text evidence="5">The sequence shown here is derived from an EMBL/GenBank/DDBJ whole genome shotgun (WGS) entry which is preliminary data.</text>
</comment>
<protein>
    <recommendedName>
        <fullName evidence="4">Alpha-type protein kinase domain-containing protein</fullName>
    </recommendedName>
</protein>
<sequence length="79" mass="8678">MLHSPEQSYGLGDDDWSGIESFVDQHKCNSICRALDLPDVDSLWEEFGPDSDSSNLASVKIEVQIQETPENDGAHGDAE</sequence>
<proteinExistence type="predicted"/>